<dbReference type="PATRIC" id="fig|33960.6.peg.973"/>
<dbReference type="Proteomes" id="UP000076480">
    <property type="component" value="Unassembled WGS sequence"/>
</dbReference>
<sequence>MSNDLANLKTLYTATKNTLLDHPLSATERSTFQTQLTALTPLGQTKQETALIDAYRELVAANLSFPIHGLFYLMNINADHTTIALPVAPQQVQEWRVNDRHLLSLFAQNAFLFKGLPVDDTVAVALL</sequence>
<evidence type="ECO:0000313" key="2">
    <source>
        <dbReference type="Proteomes" id="UP000076480"/>
    </source>
</evidence>
<proteinExistence type="predicted"/>
<dbReference type="OrthoDB" id="2293831at2"/>
<dbReference type="AlphaFoldDB" id="A0A166HPM5"/>
<evidence type="ECO:0000313" key="1">
    <source>
        <dbReference type="EMBL" id="KZL42976.1"/>
    </source>
</evidence>
<accession>A0A166HPM5</accession>
<gene>
    <name evidence="1" type="ORF">TY91_02830</name>
</gene>
<dbReference type="EMBL" id="JYDC01000016">
    <property type="protein sequence ID" value="KZL42976.1"/>
    <property type="molecule type" value="Genomic_DNA"/>
</dbReference>
<organism evidence="1 2">
    <name type="scientific">Secundilactobacillus collinoides</name>
    <name type="common">Lactobacillus collinoides</name>
    <dbReference type="NCBI Taxonomy" id="33960"/>
    <lineage>
        <taxon>Bacteria</taxon>
        <taxon>Bacillati</taxon>
        <taxon>Bacillota</taxon>
        <taxon>Bacilli</taxon>
        <taxon>Lactobacillales</taxon>
        <taxon>Lactobacillaceae</taxon>
        <taxon>Secundilactobacillus</taxon>
    </lineage>
</organism>
<name>A0A166HPM5_SECCO</name>
<dbReference type="RefSeq" id="WP_063285214.1">
    <property type="nucleotide sequence ID" value="NZ_JYDC01000016.1"/>
</dbReference>
<keyword evidence="2" id="KW-1185">Reference proteome</keyword>
<reference evidence="1 2" key="1">
    <citation type="submission" date="2015-02" db="EMBL/GenBank/DDBJ databases">
        <title>Draft genome sequence of Lactobacillus collinoides CUPV2371 isolated from a natural cider, the first genome sequence of a strain of this species.</title>
        <authorList>
            <person name="Puertas A.I."/>
            <person name="Spano G."/>
            <person name="Capozzi V."/>
            <person name="Lamontanara A."/>
            <person name="Orru L."/>
            <person name="Duenas M.T."/>
        </authorList>
    </citation>
    <scope>NUCLEOTIDE SEQUENCE [LARGE SCALE GENOMIC DNA]</scope>
    <source>
        <strain evidence="1 2">237</strain>
    </source>
</reference>
<comment type="caution">
    <text evidence="1">The sequence shown here is derived from an EMBL/GenBank/DDBJ whole genome shotgun (WGS) entry which is preliminary data.</text>
</comment>
<protein>
    <submittedName>
        <fullName evidence="1">Uncharacterized protein</fullName>
    </submittedName>
</protein>